<gene>
    <name evidence="5" type="ORF">SLEP1_g20589</name>
</gene>
<organism evidence="5 6">
    <name type="scientific">Rubroshorea leprosula</name>
    <dbReference type="NCBI Taxonomy" id="152421"/>
    <lineage>
        <taxon>Eukaryota</taxon>
        <taxon>Viridiplantae</taxon>
        <taxon>Streptophyta</taxon>
        <taxon>Embryophyta</taxon>
        <taxon>Tracheophyta</taxon>
        <taxon>Spermatophyta</taxon>
        <taxon>Magnoliopsida</taxon>
        <taxon>eudicotyledons</taxon>
        <taxon>Gunneridae</taxon>
        <taxon>Pentapetalae</taxon>
        <taxon>rosids</taxon>
        <taxon>malvids</taxon>
        <taxon>Malvales</taxon>
        <taxon>Dipterocarpaceae</taxon>
        <taxon>Rubroshorea</taxon>
    </lineage>
</organism>
<keyword evidence="1" id="KW-0479">Metal-binding</keyword>
<feature type="region of interest" description="Disordered" evidence="3">
    <location>
        <begin position="202"/>
        <end position="224"/>
    </location>
</feature>
<evidence type="ECO:0000259" key="4">
    <source>
        <dbReference type="PROSITE" id="PS50158"/>
    </source>
</evidence>
<dbReference type="GO" id="GO:0008270">
    <property type="term" value="F:zinc ion binding"/>
    <property type="evidence" value="ECO:0007669"/>
    <property type="project" value="UniProtKB-KW"/>
</dbReference>
<dbReference type="InterPro" id="IPR054722">
    <property type="entry name" value="PolX-like_BBD"/>
</dbReference>
<evidence type="ECO:0000313" key="5">
    <source>
        <dbReference type="EMBL" id="GKV09029.1"/>
    </source>
</evidence>
<keyword evidence="1" id="KW-0862">Zinc</keyword>
<comment type="caution">
    <text evidence="5">The sequence shown here is derived from an EMBL/GenBank/DDBJ whole genome shotgun (WGS) entry which is preliminary data.</text>
</comment>
<dbReference type="PANTHER" id="PTHR47592">
    <property type="entry name" value="PBF68 PROTEIN"/>
    <property type="match status" value="1"/>
</dbReference>
<evidence type="ECO:0000313" key="6">
    <source>
        <dbReference type="Proteomes" id="UP001054252"/>
    </source>
</evidence>
<dbReference type="Gene3D" id="4.10.60.10">
    <property type="entry name" value="Zinc finger, CCHC-type"/>
    <property type="match status" value="1"/>
</dbReference>
<dbReference type="SMART" id="SM00343">
    <property type="entry name" value="ZnF_C2HC"/>
    <property type="match status" value="1"/>
</dbReference>
<dbReference type="SUPFAM" id="SSF57756">
    <property type="entry name" value="Retrovirus zinc finger-like domains"/>
    <property type="match status" value="1"/>
</dbReference>
<feature type="domain" description="CCHC-type" evidence="4">
    <location>
        <begin position="232"/>
        <end position="247"/>
    </location>
</feature>
<dbReference type="PROSITE" id="PS50158">
    <property type="entry name" value="ZF_CCHC"/>
    <property type="match status" value="1"/>
</dbReference>
<protein>
    <recommendedName>
        <fullName evidence="4">CCHC-type domain-containing protein</fullName>
    </recommendedName>
</protein>
<accession>A0AAV5JC71</accession>
<proteinExistence type="predicted"/>
<evidence type="ECO:0000256" key="3">
    <source>
        <dbReference type="SAM" id="MobiDB-lite"/>
    </source>
</evidence>
<dbReference type="Pfam" id="PF14223">
    <property type="entry name" value="Retrotran_gag_2"/>
    <property type="match status" value="1"/>
</dbReference>
<evidence type="ECO:0000256" key="1">
    <source>
        <dbReference type="PROSITE-ProRule" id="PRU00047"/>
    </source>
</evidence>
<dbReference type="InterPro" id="IPR001878">
    <property type="entry name" value="Znf_CCHC"/>
</dbReference>
<dbReference type="Pfam" id="PF22936">
    <property type="entry name" value="Pol_BBD"/>
    <property type="match status" value="1"/>
</dbReference>
<dbReference type="GO" id="GO:0003723">
    <property type="term" value="F:RNA binding"/>
    <property type="evidence" value="ECO:0007669"/>
    <property type="project" value="UniProtKB-KW"/>
</dbReference>
<dbReference type="InterPro" id="IPR036875">
    <property type="entry name" value="Znf_CCHC_sf"/>
</dbReference>
<keyword evidence="2" id="KW-0694">RNA-binding</keyword>
<dbReference type="EMBL" id="BPVZ01000030">
    <property type="protein sequence ID" value="GKV09029.1"/>
    <property type="molecule type" value="Genomic_DNA"/>
</dbReference>
<evidence type="ECO:0000256" key="2">
    <source>
        <dbReference type="PROSITE-ProRule" id="PRU00182"/>
    </source>
</evidence>
<keyword evidence="6" id="KW-1185">Reference proteome</keyword>
<dbReference type="AlphaFoldDB" id="A0AAV5JC71"/>
<name>A0AAV5JC71_9ROSI</name>
<dbReference type="Proteomes" id="UP001054252">
    <property type="component" value="Unassembled WGS sequence"/>
</dbReference>
<reference evidence="5 6" key="1">
    <citation type="journal article" date="2021" name="Commun. Biol.">
        <title>The genome of Shorea leprosula (Dipterocarpaceae) highlights the ecological relevance of drought in aseasonal tropical rainforests.</title>
        <authorList>
            <person name="Ng K.K.S."/>
            <person name="Kobayashi M.J."/>
            <person name="Fawcett J.A."/>
            <person name="Hatakeyama M."/>
            <person name="Paape T."/>
            <person name="Ng C.H."/>
            <person name="Ang C.C."/>
            <person name="Tnah L.H."/>
            <person name="Lee C.T."/>
            <person name="Nishiyama T."/>
            <person name="Sese J."/>
            <person name="O'Brien M.J."/>
            <person name="Copetti D."/>
            <person name="Mohd Noor M.I."/>
            <person name="Ong R.C."/>
            <person name="Putra M."/>
            <person name="Sireger I.Z."/>
            <person name="Indrioko S."/>
            <person name="Kosugi Y."/>
            <person name="Izuno A."/>
            <person name="Isagi Y."/>
            <person name="Lee S.L."/>
            <person name="Shimizu K.K."/>
        </authorList>
    </citation>
    <scope>NUCLEOTIDE SEQUENCE [LARGE SCALE GENOMIC DNA]</scope>
    <source>
        <strain evidence="5">214</strain>
    </source>
</reference>
<dbReference type="PROSITE" id="PS50889">
    <property type="entry name" value="S4"/>
    <property type="match status" value="1"/>
</dbReference>
<sequence length="525" mass="59488">MQTEAMKYSIELFDGKNDFAPWQSIVKDVLTCQGLDAALEETKPAEMKDSDLSTIQKKAASQIRLAFAPEVKYNVLSETTPIGMCKKLEEIYASKSLTNRLCLKMKLYQLKMAEGTNIHKHLSDFNMMMTQVVNVGDILEKEEKTLLLLASLPKSYKSLVQSMLVGKTILVMKDVTSILLENDKFLGEDDGANQTNALVMEHSRGRSNGRGGGGNQERSKSRPKKDYGEVQCFYCGELGHKQYKCPKFKEDSSNMKILMKSQETKGKGEVNIVEENVVEVLACEECDPEVEQNNQRWILDSAATMHVCKNPSEFGSLVWVEFGKITVATGEKVNIEGIGDVRLNVHNGRAKILKNREWCKVYKGGRLVLRGRKNKHNIYVLEQHPERRLNKIMRKMVWKPKGILVDGKEINKTKKKVSFNNEVVFDDGSRRRKLSKIEHHDKVLLSRGSLSHGWFLLPWGWRGRLLEESPIPYILHVDPFNGQRKSWPGGNEAKKNGAWIVGFFTINTHACKGNGQARVGESKRN</sequence>
<keyword evidence="1" id="KW-0863">Zinc-finger</keyword>